<evidence type="ECO:0000313" key="2">
    <source>
        <dbReference type="Proteomes" id="UP001374535"/>
    </source>
</evidence>
<dbReference type="EMBL" id="CP144696">
    <property type="protein sequence ID" value="WVZ10154.1"/>
    <property type="molecule type" value="Genomic_DNA"/>
</dbReference>
<reference evidence="1 2" key="1">
    <citation type="journal article" date="2023" name="Life. Sci Alliance">
        <title>Evolutionary insights into 3D genome organization and epigenetic landscape of Vigna mungo.</title>
        <authorList>
            <person name="Junaid A."/>
            <person name="Singh B."/>
            <person name="Bhatia S."/>
        </authorList>
    </citation>
    <scope>NUCLEOTIDE SEQUENCE [LARGE SCALE GENOMIC DNA]</scope>
    <source>
        <strain evidence="1">Urdbean</strain>
    </source>
</reference>
<keyword evidence="2" id="KW-1185">Reference proteome</keyword>
<proteinExistence type="predicted"/>
<accession>A0AAQ3NH48</accession>
<organism evidence="1 2">
    <name type="scientific">Vigna mungo</name>
    <name type="common">Black gram</name>
    <name type="synonym">Phaseolus mungo</name>
    <dbReference type="NCBI Taxonomy" id="3915"/>
    <lineage>
        <taxon>Eukaryota</taxon>
        <taxon>Viridiplantae</taxon>
        <taxon>Streptophyta</taxon>
        <taxon>Embryophyta</taxon>
        <taxon>Tracheophyta</taxon>
        <taxon>Spermatophyta</taxon>
        <taxon>Magnoliopsida</taxon>
        <taxon>eudicotyledons</taxon>
        <taxon>Gunneridae</taxon>
        <taxon>Pentapetalae</taxon>
        <taxon>rosids</taxon>
        <taxon>fabids</taxon>
        <taxon>Fabales</taxon>
        <taxon>Fabaceae</taxon>
        <taxon>Papilionoideae</taxon>
        <taxon>50 kb inversion clade</taxon>
        <taxon>NPAAA clade</taxon>
        <taxon>indigoferoid/millettioid clade</taxon>
        <taxon>Phaseoleae</taxon>
        <taxon>Vigna</taxon>
    </lineage>
</organism>
<name>A0AAQ3NH48_VIGMU</name>
<sequence>MTFHLLQRHGHQLFLQLHLHSQPCYHVLHPHALLENTPHHQQTRCQKHQHFQMHFHCPLMTCEDFLHLHHQHQHRFLLWFHHKHRPHVYLDMADSYHHPFLYALHPNHYLHKLQSYLLQSLH</sequence>
<dbReference type="Proteomes" id="UP001374535">
    <property type="component" value="Chromosome 5"/>
</dbReference>
<dbReference type="AlphaFoldDB" id="A0AAQ3NH48"/>
<gene>
    <name evidence="1" type="ORF">V8G54_014684</name>
</gene>
<evidence type="ECO:0000313" key="1">
    <source>
        <dbReference type="EMBL" id="WVZ10154.1"/>
    </source>
</evidence>
<protein>
    <submittedName>
        <fullName evidence="1">Uncharacterized protein</fullName>
    </submittedName>
</protein>